<evidence type="ECO:0000313" key="10">
    <source>
        <dbReference type="Proteomes" id="UP000886520"/>
    </source>
</evidence>
<dbReference type="GO" id="GO:0005524">
    <property type="term" value="F:ATP binding"/>
    <property type="evidence" value="ECO:0007669"/>
    <property type="project" value="UniProtKB-KW"/>
</dbReference>
<evidence type="ECO:0000313" key="9">
    <source>
        <dbReference type="EMBL" id="KAI5081374.1"/>
    </source>
</evidence>
<dbReference type="GO" id="GO:0004430">
    <property type="term" value="F:1-phosphatidylinositol 4-kinase activity"/>
    <property type="evidence" value="ECO:0007669"/>
    <property type="project" value="UniProtKB-EC"/>
</dbReference>
<dbReference type="SUPFAM" id="SSF54236">
    <property type="entry name" value="Ubiquitin-like"/>
    <property type="match status" value="1"/>
</dbReference>
<dbReference type="InterPro" id="IPR000403">
    <property type="entry name" value="PI3/4_kinase_cat_dom"/>
</dbReference>
<feature type="region of interest" description="Disordered" evidence="7">
    <location>
        <begin position="1"/>
        <end position="36"/>
    </location>
</feature>
<protein>
    <recommendedName>
        <fullName evidence="2">1-phosphatidylinositol 4-kinase</fullName>
        <ecNumber evidence="2">2.7.1.67</ecNumber>
    </recommendedName>
</protein>
<comment type="caution">
    <text evidence="9">The sequence shown here is derived from an EMBL/GenBank/DDBJ whole genome shotgun (WGS) entry which is preliminary data.</text>
</comment>
<dbReference type="PANTHER" id="PTHR45800:SF11">
    <property type="entry name" value="PHOSPHATIDYLINOSITOL 3-KINASE-RELATED PROTEIN KINASE"/>
    <property type="match status" value="1"/>
</dbReference>
<evidence type="ECO:0000256" key="6">
    <source>
        <dbReference type="ARBA" id="ARBA00022840"/>
    </source>
</evidence>
<proteinExistence type="inferred from homology"/>
<keyword evidence="10" id="KW-1185">Reference proteome</keyword>
<dbReference type="InterPro" id="IPR029071">
    <property type="entry name" value="Ubiquitin-like_domsf"/>
</dbReference>
<dbReference type="InterPro" id="IPR044571">
    <property type="entry name" value="P4KG1-8"/>
</dbReference>
<feature type="compositionally biased region" description="Gly residues" evidence="7">
    <location>
        <begin position="22"/>
        <end position="31"/>
    </location>
</feature>
<dbReference type="OrthoDB" id="5839at2759"/>
<accession>A0A9D4V7S1</accession>
<keyword evidence="5" id="KW-0418">Kinase</keyword>
<gene>
    <name evidence="9" type="ORF">GOP47_0004557</name>
</gene>
<dbReference type="PROSITE" id="PS50290">
    <property type="entry name" value="PI3_4_KINASE_3"/>
    <property type="match status" value="1"/>
</dbReference>
<dbReference type="Pfam" id="PF00454">
    <property type="entry name" value="PI3_PI4_kinase"/>
    <property type="match status" value="1"/>
</dbReference>
<reference evidence="9" key="1">
    <citation type="submission" date="2021-01" db="EMBL/GenBank/DDBJ databases">
        <title>Adiantum capillus-veneris genome.</title>
        <authorList>
            <person name="Fang Y."/>
            <person name="Liao Q."/>
        </authorList>
    </citation>
    <scope>NUCLEOTIDE SEQUENCE</scope>
    <source>
        <strain evidence="9">H3</strain>
        <tissue evidence="9">Leaf</tissue>
    </source>
</reference>
<evidence type="ECO:0000256" key="1">
    <source>
        <dbReference type="ARBA" id="ARBA00008941"/>
    </source>
</evidence>
<comment type="similarity">
    <text evidence="1">Belongs to the PI3/PI4-kinase family. Type II PI4K subfamily.</text>
</comment>
<dbReference type="CDD" id="cd17039">
    <property type="entry name" value="Ubl_ubiquitin_like"/>
    <property type="match status" value="1"/>
</dbReference>
<evidence type="ECO:0000256" key="4">
    <source>
        <dbReference type="ARBA" id="ARBA00022741"/>
    </source>
</evidence>
<sequence length="736" mass="81695">MPPSVESPVQARIPIPVPDGVLGSGKKGSGGVQTRPVGRRRIFVQTDTGSVLGIELDRADNAQTVKKKMQAMLNVPTEQTALMFGDTVFKGDLSEVRNDSPLLLTRELQRSLSTPCIYPSSDVQVAMDGGQPFEVVGGVRCCPKMKRILKQINKAINCGVEPVAVSGGLGGAYYFRNTNGDSVAIVKPTDEEPFAPNNPKGYIGRSLGQPGLKKTVRVGETGVREVAAYLLDHENFAKVPPTALVKVAHHAFHVNGASTVRKGQEKGIQPVSKIASCQQFVHHDYDASDHGTSRFSVAAVHRIGILDIRIFNTDRHAGNILIRNNKSLDNTWSYSNVHVNESLELIPIDHGLCLPEALEDPYFEWLHWPQASVPFSEEELDYIKRLDQHKDADVLRRELPMLREVCFRMLILSTTLLKRAAAAGLCLAEIGEMMSRDGLEEASELELLCMQAKFEIETELLGGKLCCDDGYEDAAISEVSVGEDLHEQFEFEMDHEFDHKLNFMSNDYQLFPTESDCVGLDQSIFPLLPDLPAPAHDFNFSPRALHPSRIPLQIWPDASALEEDGYLGSSRKVLDGGSSLWNGRIEYWQKLIADKKSDMKSPRGARAERSPRLCAEFCPLTEEEEVLVFADNDTKTNDALQDSDLISPRAMSLRSVSFHNRKQRYLDGCEHRMPASETTGKNNANGGSPPFSLADMSEKEWILFMGHFEGLLEEALANRPERSVNHRQRLGISCQF</sequence>
<dbReference type="EC" id="2.7.1.67" evidence="2"/>
<evidence type="ECO:0000256" key="3">
    <source>
        <dbReference type="ARBA" id="ARBA00022679"/>
    </source>
</evidence>
<keyword evidence="3" id="KW-0808">Transferase</keyword>
<organism evidence="9 10">
    <name type="scientific">Adiantum capillus-veneris</name>
    <name type="common">Maidenhair fern</name>
    <dbReference type="NCBI Taxonomy" id="13818"/>
    <lineage>
        <taxon>Eukaryota</taxon>
        <taxon>Viridiplantae</taxon>
        <taxon>Streptophyta</taxon>
        <taxon>Embryophyta</taxon>
        <taxon>Tracheophyta</taxon>
        <taxon>Polypodiopsida</taxon>
        <taxon>Polypodiidae</taxon>
        <taxon>Polypodiales</taxon>
        <taxon>Pteridineae</taxon>
        <taxon>Pteridaceae</taxon>
        <taxon>Vittarioideae</taxon>
        <taxon>Adiantum</taxon>
    </lineage>
</organism>
<evidence type="ECO:0000256" key="5">
    <source>
        <dbReference type="ARBA" id="ARBA00022777"/>
    </source>
</evidence>
<keyword evidence="6" id="KW-0067">ATP-binding</keyword>
<name>A0A9D4V7S1_ADICA</name>
<dbReference type="PANTHER" id="PTHR45800">
    <property type="entry name" value="PHOSPHATIDYLINOSITOL 4-KINASE GAMMA"/>
    <property type="match status" value="1"/>
</dbReference>
<keyword evidence="4" id="KW-0547">Nucleotide-binding</keyword>
<feature type="domain" description="PI3K/PI4K catalytic" evidence="8">
    <location>
        <begin position="159"/>
        <end position="468"/>
    </location>
</feature>
<evidence type="ECO:0000256" key="2">
    <source>
        <dbReference type="ARBA" id="ARBA00012169"/>
    </source>
</evidence>
<evidence type="ECO:0000259" key="8">
    <source>
        <dbReference type="PROSITE" id="PS50290"/>
    </source>
</evidence>
<evidence type="ECO:0000256" key="7">
    <source>
        <dbReference type="SAM" id="MobiDB-lite"/>
    </source>
</evidence>
<dbReference type="Proteomes" id="UP000886520">
    <property type="component" value="Chromosome 4"/>
</dbReference>
<dbReference type="EMBL" id="JABFUD020000004">
    <property type="protein sequence ID" value="KAI5081374.1"/>
    <property type="molecule type" value="Genomic_DNA"/>
</dbReference>
<dbReference type="AlphaFoldDB" id="A0A9D4V7S1"/>